<proteinExistence type="predicted"/>
<keyword evidence="1" id="KW-0812">Transmembrane</keyword>
<evidence type="ECO:0000313" key="3">
    <source>
        <dbReference type="Proteomes" id="UP000032210"/>
    </source>
</evidence>
<keyword evidence="1" id="KW-1133">Transmembrane helix</keyword>
<feature type="transmembrane region" description="Helical" evidence="1">
    <location>
        <begin position="96"/>
        <end position="124"/>
    </location>
</feature>
<dbReference type="AlphaFoldDB" id="A0A0D0TGN5"/>
<organism evidence="2 3">
    <name type="scientific">Pseudomonas fluorescens</name>
    <dbReference type="NCBI Taxonomy" id="294"/>
    <lineage>
        <taxon>Bacteria</taxon>
        <taxon>Pseudomonadati</taxon>
        <taxon>Pseudomonadota</taxon>
        <taxon>Gammaproteobacteria</taxon>
        <taxon>Pseudomonadales</taxon>
        <taxon>Pseudomonadaceae</taxon>
        <taxon>Pseudomonas</taxon>
    </lineage>
</organism>
<comment type="caution">
    <text evidence="2">The sequence shown here is derived from an EMBL/GenBank/DDBJ whole genome shotgun (WGS) entry which is preliminary data.</text>
</comment>
<dbReference type="PATRIC" id="fig|294.125.peg.4695"/>
<accession>A0A0D0TGN5</accession>
<keyword evidence="1" id="KW-0472">Membrane</keyword>
<sequence length="241" mass="26681">MRLLPIVFKRQLASFASSPSTYLSVAVFLVLCAALGLHANHWMERNSSDLQAFFELHPWLYLLLIPILSTQLWADERDTSFADTMNTLPVTTVERVIGKFMAAWVVCGIALLLNFPLVIAVNYLGMADNLVITSQFVASWLLAGSYLSVGCFVCALAHQRLVILLLTLGLLSTVSGLSSILDALEHQAPLWVVDSLISLDPIFRFSMMDNGKLTLHDSLYFISVILAFLSATTITLNYKHS</sequence>
<evidence type="ECO:0000256" key="1">
    <source>
        <dbReference type="SAM" id="Phobius"/>
    </source>
</evidence>
<dbReference type="EMBL" id="JXCQ01000060">
    <property type="protein sequence ID" value="KIR19970.1"/>
    <property type="molecule type" value="Genomic_DNA"/>
</dbReference>
<feature type="transmembrane region" description="Helical" evidence="1">
    <location>
        <begin position="161"/>
        <end position="181"/>
    </location>
</feature>
<dbReference type="RefSeq" id="WP_043050791.1">
    <property type="nucleotide sequence ID" value="NZ_JXCQ01000060.1"/>
</dbReference>
<gene>
    <name evidence="2" type="ORF">PFLU3_45810</name>
</gene>
<feature type="transmembrane region" description="Helical" evidence="1">
    <location>
        <begin position="21"/>
        <end position="39"/>
    </location>
</feature>
<dbReference type="Proteomes" id="UP000032210">
    <property type="component" value="Unassembled WGS sequence"/>
</dbReference>
<feature type="transmembrane region" description="Helical" evidence="1">
    <location>
        <begin position="218"/>
        <end position="238"/>
    </location>
</feature>
<name>A0A0D0TGN5_PSEFL</name>
<protein>
    <submittedName>
        <fullName evidence="2">ABC-2 family transporter protein</fullName>
    </submittedName>
</protein>
<feature type="transmembrane region" description="Helical" evidence="1">
    <location>
        <begin position="136"/>
        <end position="156"/>
    </location>
</feature>
<reference evidence="2 3" key="1">
    <citation type="submission" date="2015-01" db="EMBL/GenBank/DDBJ databases">
        <title>Genome sequence of the beneficial rhizobacterium Pseudomonas fluorescens 2-79.</title>
        <authorList>
            <person name="Thuermer A."/>
            <person name="Daniel R."/>
        </authorList>
    </citation>
    <scope>NUCLEOTIDE SEQUENCE [LARGE SCALE GENOMIC DNA]</scope>
    <source>
        <strain evidence="2 3">2-79</strain>
    </source>
</reference>
<evidence type="ECO:0000313" key="2">
    <source>
        <dbReference type="EMBL" id="KIR19970.1"/>
    </source>
</evidence>